<evidence type="ECO:0000313" key="3">
    <source>
        <dbReference type="Proteomes" id="UP000010798"/>
    </source>
</evidence>
<feature type="domain" description="Methyltransferase type 11" evidence="1">
    <location>
        <begin position="44"/>
        <end position="132"/>
    </location>
</feature>
<dbReference type="HOGENOM" id="CLU_049344_5_1_0"/>
<protein>
    <submittedName>
        <fullName evidence="2">Methylase involved in ubiquinone/menaquinone biosynthesis</fullName>
    </submittedName>
</protein>
<dbReference type="PANTHER" id="PTHR45180:SF1">
    <property type="entry name" value="OS01G0307686 PROTEIN"/>
    <property type="match status" value="1"/>
</dbReference>
<name>L0DP51_SINAD</name>
<dbReference type="GO" id="GO:0008757">
    <property type="term" value="F:S-adenosylmethionine-dependent methyltransferase activity"/>
    <property type="evidence" value="ECO:0007669"/>
    <property type="project" value="InterPro"/>
</dbReference>
<evidence type="ECO:0000313" key="2">
    <source>
        <dbReference type="EMBL" id="AGA31032.1"/>
    </source>
</evidence>
<keyword evidence="2" id="KW-0830">Ubiquinone</keyword>
<dbReference type="GO" id="GO:0032259">
    <property type="term" value="P:methylation"/>
    <property type="evidence" value="ECO:0007669"/>
    <property type="project" value="UniProtKB-KW"/>
</dbReference>
<dbReference type="EMBL" id="CP003364">
    <property type="protein sequence ID" value="AGA31032.1"/>
    <property type="molecule type" value="Genomic_DNA"/>
</dbReference>
<dbReference type="STRING" id="886293.Sinac_6976"/>
<dbReference type="PANTHER" id="PTHR45180">
    <property type="entry name" value="OS01G0307686 PROTEIN"/>
    <property type="match status" value="1"/>
</dbReference>
<dbReference type="Proteomes" id="UP000010798">
    <property type="component" value="Chromosome"/>
</dbReference>
<dbReference type="KEGG" id="saci:Sinac_6976"/>
<accession>L0DP51</accession>
<dbReference type="SUPFAM" id="SSF53335">
    <property type="entry name" value="S-adenosyl-L-methionine-dependent methyltransferases"/>
    <property type="match status" value="1"/>
</dbReference>
<dbReference type="Pfam" id="PF08241">
    <property type="entry name" value="Methyltransf_11"/>
    <property type="match status" value="1"/>
</dbReference>
<dbReference type="Gene3D" id="3.40.50.150">
    <property type="entry name" value="Vaccinia Virus protein VP39"/>
    <property type="match status" value="1"/>
</dbReference>
<keyword evidence="3" id="KW-1185">Reference proteome</keyword>
<keyword evidence="2" id="KW-0489">Methyltransferase</keyword>
<dbReference type="eggNOG" id="COG2226">
    <property type="taxonomic scope" value="Bacteria"/>
</dbReference>
<dbReference type="InterPro" id="IPR013216">
    <property type="entry name" value="Methyltransf_11"/>
</dbReference>
<dbReference type="CDD" id="cd02440">
    <property type="entry name" value="AdoMet_MTases"/>
    <property type="match status" value="1"/>
</dbReference>
<organism evidence="2 3">
    <name type="scientific">Singulisphaera acidiphila (strain ATCC BAA-1392 / DSM 18658 / VKM B-2454 / MOB10)</name>
    <dbReference type="NCBI Taxonomy" id="886293"/>
    <lineage>
        <taxon>Bacteria</taxon>
        <taxon>Pseudomonadati</taxon>
        <taxon>Planctomycetota</taxon>
        <taxon>Planctomycetia</taxon>
        <taxon>Isosphaerales</taxon>
        <taxon>Isosphaeraceae</taxon>
        <taxon>Singulisphaera</taxon>
    </lineage>
</organism>
<gene>
    <name evidence="2" type="ordered locus">Sinac_6976</name>
</gene>
<dbReference type="AlphaFoldDB" id="L0DP51"/>
<reference evidence="2 3" key="1">
    <citation type="submission" date="2012-02" db="EMBL/GenBank/DDBJ databases">
        <title>Complete sequence of chromosome of Singulisphaera acidiphila DSM 18658.</title>
        <authorList>
            <consortium name="US DOE Joint Genome Institute (JGI-PGF)"/>
            <person name="Lucas S."/>
            <person name="Copeland A."/>
            <person name="Lapidus A."/>
            <person name="Glavina del Rio T."/>
            <person name="Dalin E."/>
            <person name="Tice H."/>
            <person name="Bruce D."/>
            <person name="Goodwin L."/>
            <person name="Pitluck S."/>
            <person name="Peters L."/>
            <person name="Ovchinnikova G."/>
            <person name="Chertkov O."/>
            <person name="Kyrpides N."/>
            <person name="Mavromatis K."/>
            <person name="Ivanova N."/>
            <person name="Brettin T."/>
            <person name="Detter J.C."/>
            <person name="Han C."/>
            <person name="Larimer F."/>
            <person name="Land M."/>
            <person name="Hauser L."/>
            <person name="Markowitz V."/>
            <person name="Cheng J.-F."/>
            <person name="Hugenholtz P."/>
            <person name="Woyke T."/>
            <person name="Wu D."/>
            <person name="Tindall B."/>
            <person name="Pomrenke H."/>
            <person name="Brambilla E."/>
            <person name="Klenk H.-P."/>
            <person name="Eisen J.A."/>
        </authorList>
    </citation>
    <scope>NUCLEOTIDE SEQUENCE [LARGE SCALE GENOMIC DNA]</scope>
    <source>
        <strain evidence="3">ATCC BAA-1392 / DSM 18658 / VKM B-2454 / MOB10</strain>
    </source>
</reference>
<dbReference type="InterPro" id="IPR029063">
    <property type="entry name" value="SAM-dependent_MTases_sf"/>
</dbReference>
<dbReference type="OrthoDB" id="9797252at2"/>
<sequence length="258" mass="29086">MPHRDADEFFGVVAARYKQYSPKYPEALFRYLASLASHKERAWDCGTGSGGQAARGLAAHFSQVIATDASDRQIAIVDPYPGVEFRRKPAERSGLDDASADLLTAAQAVHCFDLDSFYAEARRVLIPGGVLAVWCYDLPIVDQGQIDRLINELYDAPCLAPYWPADRREIDDGYLHLPFPFIELRAPEFVAEETWPLDSLIGHLRTWQAITDSEDDPEAADFVAAQLKRIAATWRRGRRARRAIRWKLHLRVGRTSSD</sequence>
<evidence type="ECO:0000259" key="1">
    <source>
        <dbReference type="Pfam" id="PF08241"/>
    </source>
</evidence>
<dbReference type="RefSeq" id="WP_015250104.1">
    <property type="nucleotide sequence ID" value="NC_019892.1"/>
</dbReference>
<keyword evidence="2" id="KW-0808">Transferase</keyword>
<proteinExistence type="predicted"/>